<dbReference type="InterPro" id="IPR009325">
    <property type="entry name" value="DUF983"/>
</dbReference>
<dbReference type="OrthoDB" id="9799456at2"/>
<feature type="transmembrane region" description="Helical" evidence="1">
    <location>
        <begin position="55"/>
        <end position="77"/>
    </location>
</feature>
<name>A0A4U0R8U4_9RHOB</name>
<keyword evidence="1" id="KW-0472">Membrane</keyword>
<feature type="transmembrane region" description="Helical" evidence="1">
    <location>
        <begin position="83"/>
        <end position="103"/>
    </location>
</feature>
<keyword evidence="1" id="KW-0812">Transmembrane</keyword>
<gene>
    <name evidence="2" type="ORF">FA743_10755</name>
</gene>
<dbReference type="Pfam" id="PF06170">
    <property type="entry name" value="DUF983"/>
    <property type="match status" value="1"/>
</dbReference>
<reference evidence="2 3" key="1">
    <citation type="submission" date="2019-04" db="EMBL/GenBank/DDBJ databases">
        <authorList>
            <person name="Li J."/>
        </authorList>
    </citation>
    <scope>NUCLEOTIDE SEQUENCE [LARGE SCALE GENOMIC DNA]</scope>
    <source>
        <strain evidence="2 3">KCTC 42687</strain>
    </source>
</reference>
<organism evidence="2 3">
    <name type="scientific">Paracoccus gahaiensis</name>
    <dbReference type="NCBI Taxonomy" id="1706839"/>
    <lineage>
        <taxon>Bacteria</taxon>
        <taxon>Pseudomonadati</taxon>
        <taxon>Pseudomonadota</taxon>
        <taxon>Alphaproteobacteria</taxon>
        <taxon>Rhodobacterales</taxon>
        <taxon>Paracoccaceae</taxon>
        <taxon>Paracoccus</taxon>
    </lineage>
</organism>
<dbReference type="EMBL" id="SUNI01000009">
    <property type="protein sequence ID" value="TJZ91573.1"/>
    <property type="molecule type" value="Genomic_DNA"/>
</dbReference>
<comment type="caution">
    <text evidence="2">The sequence shown here is derived from an EMBL/GenBank/DDBJ whole genome shotgun (WGS) entry which is preliminary data.</text>
</comment>
<dbReference type="Proteomes" id="UP000309747">
    <property type="component" value="Unassembled WGS sequence"/>
</dbReference>
<dbReference type="RefSeq" id="WP_136886109.1">
    <property type="nucleotide sequence ID" value="NZ_SUNI01000009.1"/>
</dbReference>
<keyword evidence="3" id="KW-1185">Reference proteome</keyword>
<keyword evidence="1" id="KW-1133">Transmembrane helix</keyword>
<evidence type="ECO:0000256" key="1">
    <source>
        <dbReference type="SAM" id="Phobius"/>
    </source>
</evidence>
<accession>A0A4U0R8U4</accession>
<evidence type="ECO:0000313" key="2">
    <source>
        <dbReference type="EMBL" id="TJZ91573.1"/>
    </source>
</evidence>
<proteinExistence type="predicted"/>
<protein>
    <submittedName>
        <fullName evidence="2">DUF983 domain-containing protein</fullName>
    </submittedName>
</protein>
<dbReference type="AlphaFoldDB" id="A0A4U0R8U4"/>
<sequence length="121" mass="13432">MADERDTKLASMRGLMNRCPNCGEGKILQGYLAVIPECTHCGVEFRRFPAADGPAFFTSTIMLLLLIPLLGFTWVLFRPSPLMLLAIVGVVTAVLTMILLRFIKSAFIGYLWAHDEQDRGA</sequence>
<evidence type="ECO:0000313" key="3">
    <source>
        <dbReference type="Proteomes" id="UP000309747"/>
    </source>
</evidence>